<keyword evidence="2" id="KW-0863">Zinc-finger</keyword>
<dbReference type="GO" id="GO:0007129">
    <property type="term" value="P:homologous chromosome pairing at meiosis"/>
    <property type="evidence" value="ECO:0007669"/>
    <property type="project" value="TreeGrafter"/>
</dbReference>
<evidence type="ECO:0000256" key="5">
    <source>
        <dbReference type="SAM" id="Coils"/>
    </source>
</evidence>
<dbReference type="AlphaFoldDB" id="V9LG79"/>
<dbReference type="GO" id="GO:0008270">
    <property type="term" value="F:zinc ion binding"/>
    <property type="evidence" value="ECO:0007669"/>
    <property type="project" value="UniProtKB-KW"/>
</dbReference>
<dbReference type="GO" id="GO:0019789">
    <property type="term" value="F:SUMO transferase activity"/>
    <property type="evidence" value="ECO:0007669"/>
    <property type="project" value="InterPro"/>
</dbReference>
<keyword evidence="1" id="KW-0479">Metal-binding</keyword>
<evidence type="ECO:0000256" key="1">
    <source>
        <dbReference type="ARBA" id="ARBA00022723"/>
    </source>
</evidence>
<dbReference type="InterPro" id="IPR001841">
    <property type="entry name" value="Znf_RING"/>
</dbReference>
<feature type="domain" description="RING-type" evidence="7">
    <location>
        <begin position="6"/>
        <end position="43"/>
    </location>
</feature>
<reference evidence="8" key="1">
    <citation type="journal article" date="2014" name="Nature">
        <title>Elephant shark genome provides unique insights into gnathostome evolution.</title>
        <authorList>
            <consortium name="International Elephant Shark Genome Sequencing Consortium"/>
            <person name="Venkatesh B."/>
            <person name="Lee A.P."/>
            <person name="Ravi V."/>
            <person name="Maurya A.K."/>
            <person name="Lian M.M."/>
            <person name="Swann J.B."/>
            <person name="Ohta Y."/>
            <person name="Flajnik M.F."/>
            <person name="Sutoh Y."/>
            <person name="Kasahara M."/>
            <person name="Hoon S."/>
            <person name="Gangu V."/>
            <person name="Roy S.W."/>
            <person name="Irimia M."/>
            <person name="Korzh V."/>
            <person name="Kondrychyn I."/>
            <person name="Lim Z.W."/>
            <person name="Tay B.H."/>
            <person name="Tohari S."/>
            <person name="Kong K.W."/>
            <person name="Ho S."/>
            <person name="Lorente-Galdos B."/>
            <person name="Quilez J."/>
            <person name="Marques-Bonet T."/>
            <person name="Raney B.J."/>
            <person name="Ingham P.W."/>
            <person name="Tay A."/>
            <person name="Hillier L.W."/>
            <person name="Minx P."/>
            <person name="Boehm T."/>
            <person name="Wilson R.K."/>
            <person name="Brenner S."/>
            <person name="Warren W.C."/>
        </authorList>
    </citation>
    <scope>NUCLEOTIDE SEQUENCE</scope>
    <source>
        <tissue evidence="8">Testis</tissue>
    </source>
</reference>
<dbReference type="Gene3D" id="1.20.5.1700">
    <property type="match status" value="1"/>
</dbReference>
<dbReference type="Pfam" id="PF14634">
    <property type="entry name" value="zf-RING_5"/>
    <property type="match status" value="1"/>
</dbReference>
<feature type="non-terminal residue" evidence="8">
    <location>
        <position position="195"/>
    </location>
</feature>
<evidence type="ECO:0000259" key="7">
    <source>
        <dbReference type="Pfam" id="PF14634"/>
    </source>
</evidence>
<dbReference type="GO" id="GO:0007131">
    <property type="term" value="P:reciprocal meiotic recombination"/>
    <property type="evidence" value="ECO:0007669"/>
    <property type="project" value="InterPro"/>
</dbReference>
<dbReference type="EMBL" id="JW878875">
    <property type="protein sequence ID" value="AFP11392.1"/>
    <property type="molecule type" value="mRNA"/>
</dbReference>
<dbReference type="PROSITE" id="PS00518">
    <property type="entry name" value="ZF_RING_1"/>
    <property type="match status" value="1"/>
</dbReference>
<sequence length="195" mass="22197">MADWFHCNRCLQRAAGGVRFSVTSCKHILCDRCVAQGKCGVCGSACMYLTLSENMKSQERMYFKHPLDIFRKYVEQIIQIIRFQKKQNDLLITFLKRRASKLEGALQESQHKVKLQEREIETLRAEVNDMKKFCSVSKVSPSFLQLGRSGTPRLIAVASPTSRGTPTHSNGNSAASRYVTQQPSHSERDTQRETH</sequence>
<feature type="region of interest" description="Disordered" evidence="6">
    <location>
        <begin position="157"/>
        <end position="195"/>
    </location>
</feature>
<feature type="compositionally biased region" description="Basic and acidic residues" evidence="6">
    <location>
        <begin position="185"/>
        <end position="195"/>
    </location>
</feature>
<name>V9LG79_CALMI</name>
<feature type="compositionally biased region" description="Polar residues" evidence="6">
    <location>
        <begin position="159"/>
        <end position="184"/>
    </location>
</feature>
<dbReference type="InterPro" id="IPR042123">
    <property type="entry name" value="Zip3/RNF212-like"/>
</dbReference>
<organism evidence="8">
    <name type="scientific">Callorhinchus milii</name>
    <name type="common">Ghost shark</name>
    <dbReference type="NCBI Taxonomy" id="7868"/>
    <lineage>
        <taxon>Eukaryota</taxon>
        <taxon>Metazoa</taxon>
        <taxon>Chordata</taxon>
        <taxon>Craniata</taxon>
        <taxon>Vertebrata</taxon>
        <taxon>Chondrichthyes</taxon>
        <taxon>Holocephali</taxon>
        <taxon>Chimaeriformes</taxon>
        <taxon>Callorhinchidae</taxon>
        <taxon>Callorhinchus</taxon>
    </lineage>
</organism>
<evidence type="ECO:0000256" key="6">
    <source>
        <dbReference type="SAM" id="MobiDB-lite"/>
    </source>
</evidence>
<dbReference type="PANTHER" id="PTHR22663:SF29">
    <property type="entry name" value="RING FINGER PROTEIN 212B"/>
    <property type="match status" value="1"/>
</dbReference>
<accession>V9LG79</accession>
<dbReference type="GO" id="GO:0000795">
    <property type="term" value="C:synaptonemal complex"/>
    <property type="evidence" value="ECO:0007669"/>
    <property type="project" value="InterPro"/>
</dbReference>
<dbReference type="InterPro" id="IPR017907">
    <property type="entry name" value="Znf_RING_CS"/>
</dbReference>
<keyword evidence="3" id="KW-0862">Zinc</keyword>
<protein>
    <submittedName>
        <fullName evidence="8">RING finger protein-like protein</fullName>
    </submittedName>
</protein>
<evidence type="ECO:0000256" key="3">
    <source>
        <dbReference type="ARBA" id="ARBA00022833"/>
    </source>
</evidence>
<evidence type="ECO:0000256" key="2">
    <source>
        <dbReference type="ARBA" id="ARBA00022771"/>
    </source>
</evidence>
<evidence type="ECO:0000256" key="4">
    <source>
        <dbReference type="ARBA" id="ARBA00023254"/>
    </source>
</evidence>
<dbReference type="GO" id="GO:0016925">
    <property type="term" value="P:protein sumoylation"/>
    <property type="evidence" value="ECO:0007669"/>
    <property type="project" value="TreeGrafter"/>
</dbReference>
<dbReference type="PANTHER" id="PTHR22663">
    <property type="entry name" value="RING FINGER PROTEIN NARYA-RELATED"/>
    <property type="match status" value="1"/>
</dbReference>
<feature type="coiled-coil region" evidence="5">
    <location>
        <begin position="92"/>
        <end position="133"/>
    </location>
</feature>
<proteinExistence type="evidence at transcript level"/>
<evidence type="ECO:0000313" key="8">
    <source>
        <dbReference type="EMBL" id="AFP11392.1"/>
    </source>
</evidence>
<keyword evidence="4" id="KW-0469">Meiosis</keyword>
<keyword evidence="5" id="KW-0175">Coiled coil</keyword>